<comment type="caution">
    <text evidence="1">The sequence shown here is derived from an EMBL/GenBank/DDBJ whole genome shotgun (WGS) entry which is preliminary data.</text>
</comment>
<evidence type="ECO:0000313" key="2">
    <source>
        <dbReference type="Proteomes" id="UP000499080"/>
    </source>
</evidence>
<gene>
    <name evidence="1" type="ORF">AVEN_165776_1</name>
</gene>
<accession>A0A4Y2K6M4</accession>
<keyword evidence="2" id="KW-1185">Reference proteome</keyword>
<dbReference type="EMBL" id="BGPR01113218">
    <property type="protein sequence ID" value="GBM97415.1"/>
    <property type="molecule type" value="Genomic_DNA"/>
</dbReference>
<protein>
    <submittedName>
        <fullName evidence="1">Uncharacterized protein</fullName>
    </submittedName>
</protein>
<evidence type="ECO:0000313" key="1">
    <source>
        <dbReference type="EMBL" id="GBM97415.1"/>
    </source>
</evidence>
<proteinExistence type="predicted"/>
<dbReference type="Proteomes" id="UP000499080">
    <property type="component" value="Unassembled WGS sequence"/>
</dbReference>
<feature type="non-terminal residue" evidence="1">
    <location>
        <position position="60"/>
    </location>
</feature>
<sequence length="60" mass="6563">MEPQFCSVPTMGSALFFPNKTRLHAENSAAHSRQPKCLNFSQSLCCQISLGAVKPPDLQV</sequence>
<reference evidence="1 2" key="1">
    <citation type="journal article" date="2019" name="Sci. Rep.">
        <title>Orb-weaving spider Araneus ventricosus genome elucidates the spidroin gene catalogue.</title>
        <authorList>
            <person name="Kono N."/>
            <person name="Nakamura H."/>
            <person name="Ohtoshi R."/>
            <person name="Moran D.A.P."/>
            <person name="Shinohara A."/>
            <person name="Yoshida Y."/>
            <person name="Fujiwara M."/>
            <person name="Mori M."/>
            <person name="Tomita M."/>
            <person name="Arakawa K."/>
        </authorList>
    </citation>
    <scope>NUCLEOTIDE SEQUENCE [LARGE SCALE GENOMIC DNA]</scope>
</reference>
<organism evidence="1 2">
    <name type="scientific">Araneus ventricosus</name>
    <name type="common">Orbweaver spider</name>
    <name type="synonym">Epeira ventricosa</name>
    <dbReference type="NCBI Taxonomy" id="182803"/>
    <lineage>
        <taxon>Eukaryota</taxon>
        <taxon>Metazoa</taxon>
        <taxon>Ecdysozoa</taxon>
        <taxon>Arthropoda</taxon>
        <taxon>Chelicerata</taxon>
        <taxon>Arachnida</taxon>
        <taxon>Araneae</taxon>
        <taxon>Araneomorphae</taxon>
        <taxon>Entelegynae</taxon>
        <taxon>Araneoidea</taxon>
        <taxon>Araneidae</taxon>
        <taxon>Araneus</taxon>
    </lineage>
</organism>
<dbReference type="AlphaFoldDB" id="A0A4Y2K6M4"/>
<name>A0A4Y2K6M4_ARAVE</name>